<dbReference type="PANTHER" id="PTHR24134">
    <property type="entry name" value="ANKYRIN REPEAT-CONTAINING PROTEIN DDB_G0279043"/>
    <property type="match status" value="1"/>
</dbReference>
<name>A0ABD2XM38_9HYME</name>
<evidence type="ECO:0000313" key="5">
    <source>
        <dbReference type="Proteomes" id="UP001627154"/>
    </source>
</evidence>
<gene>
    <name evidence="4" type="ORF">TKK_001740</name>
</gene>
<dbReference type="SUPFAM" id="SSF48403">
    <property type="entry name" value="Ankyrin repeat"/>
    <property type="match status" value="1"/>
</dbReference>
<proteinExistence type="predicted"/>
<evidence type="ECO:0008006" key="6">
    <source>
        <dbReference type="Google" id="ProtNLM"/>
    </source>
</evidence>
<evidence type="ECO:0000256" key="2">
    <source>
        <dbReference type="ARBA" id="ARBA00023043"/>
    </source>
</evidence>
<protein>
    <recommendedName>
        <fullName evidence="6">Ankyrin repeat protein</fullName>
    </recommendedName>
</protein>
<comment type="caution">
    <text evidence="4">The sequence shown here is derived from an EMBL/GenBank/DDBJ whole genome shotgun (WGS) entry which is preliminary data.</text>
</comment>
<feature type="repeat" description="ANK" evidence="3">
    <location>
        <begin position="284"/>
        <end position="317"/>
    </location>
</feature>
<feature type="repeat" description="ANK" evidence="3">
    <location>
        <begin position="318"/>
        <end position="352"/>
    </location>
</feature>
<dbReference type="Pfam" id="PF12796">
    <property type="entry name" value="Ank_2"/>
    <property type="match status" value="1"/>
</dbReference>
<evidence type="ECO:0000256" key="1">
    <source>
        <dbReference type="ARBA" id="ARBA00022737"/>
    </source>
</evidence>
<dbReference type="PROSITE" id="PS50297">
    <property type="entry name" value="ANK_REP_REGION"/>
    <property type="match status" value="2"/>
</dbReference>
<dbReference type="Gene3D" id="1.25.40.20">
    <property type="entry name" value="Ankyrin repeat-containing domain"/>
    <property type="match status" value="2"/>
</dbReference>
<dbReference type="InterPro" id="IPR036770">
    <property type="entry name" value="Ankyrin_rpt-contain_sf"/>
</dbReference>
<dbReference type="PANTHER" id="PTHR24134:SF9">
    <property type="entry name" value="ANKYRIN REPEAT AND SOCS BOX PROTEIN 8"/>
    <property type="match status" value="1"/>
</dbReference>
<keyword evidence="5" id="KW-1185">Reference proteome</keyword>
<evidence type="ECO:0000313" key="4">
    <source>
        <dbReference type="EMBL" id="KAL3406410.1"/>
    </source>
</evidence>
<dbReference type="Proteomes" id="UP001627154">
    <property type="component" value="Unassembled WGS sequence"/>
</dbReference>
<dbReference type="AlphaFoldDB" id="A0ABD2XM38"/>
<feature type="repeat" description="ANK" evidence="3">
    <location>
        <begin position="396"/>
        <end position="428"/>
    </location>
</feature>
<sequence>MYGTPIFFAETLKWQMVNVFQHHVKYAAISDRQKVYIRHSSRRTRSRKIASARNSVSSAQYSLLCVHISKEREIKLDLQLRVEEKVEIRALCVCVFFRCIARAPVSRTMLPSCLKMLKCRHATVQWESEEQRLRFVSDYYALIVNWRDELPDLRQVFERDQMDWLLAHAATKMHESFTGGEQIVEFAAKSGYRDNEPLKFVEDGKPSPLRETLLHRVDRDFEPSTYSSKIMSGLFEIYSRPDVNFTDERGRTHFDIACRFNLSQAYLDFEKRGFDVVNYVVEETGDSPLHLALAHPQYTMMIDAMLAHGADPNARNKAGATPLHVTSAICKVARSHFEALLSAGADPNATDAQGETPLHAICRRSDAFDSDPLVKQLYTGCAKRGLRLLIDARDNGGRTPLHWAVANLDLEAIDVLLAIGADVANFSFPEETYFGGRFELIDEITVYPSRLKLIRVAHVFTVVERLLDRGYELKLEDVATIAQFFARHELYEKERDLDDSWLLNEEFKADAQVLPILKDPRRRTSGKFKLLGARDESLTLWEVLNLKPWQSDDRFACAHLLKFARRDGLIEGLGRSAWKHHEACVERLCDVMFRRLLDPWVLPCFLELIANRLPIELCEMIVEKFTTKDMANICQAVKLNRWEDQERANKRMAEQSCSEKTECKKRRSHAQTDCSLSLDVFTSASLSLLKKHRRTSQAYIIHPILLPTRKTRSKG</sequence>
<keyword evidence="2 3" id="KW-0040">ANK repeat</keyword>
<dbReference type="Pfam" id="PF00023">
    <property type="entry name" value="Ank"/>
    <property type="match status" value="1"/>
</dbReference>
<keyword evidence="1" id="KW-0677">Repeat</keyword>
<dbReference type="InterPro" id="IPR002110">
    <property type="entry name" value="Ankyrin_rpt"/>
</dbReference>
<evidence type="ECO:0000256" key="3">
    <source>
        <dbReference type="PROSITE-ProRule" id="PRU00023"/>
    </source>
</evidence>
<organism evidence="4 5">
    <name type="scientific">Trichogramma kaykai</name>
    <dbReference type="NCBI Taxonomy" id="54128"/>
    <lineage>
        <taxon>Eukaryota</taxon>
        <taxon>Metazoa</taxon>
        <taxon>Ecdysozoa</taxon>
        <taxon>Arthropoda</taxon>
        <taxon>Hexapoda</taxon>
        <taxon>Insecta</taxon>
        <taxon>Pterygota</taxon>
        <taxon>Neoptera</taxon>
        <taxon>Endopterygota</taxon>
        <taxon>Hymenoptera</taxon>
        <taxon>Apocrita</taxon>
        <taxon>Proctotrupomorpha</taxon>
        <taxon>Chalcidoidea</taxon>
        <taxon>Trichogrammatidae</taxon>
        <taxon>Trichogramma</taxon>
    </lineage>
</organism>
<dbReference type="PROSITE" id="PS50088">
    <property type="entry name" value="ANK_REPEAT"/>
    <property type="match status" value="3"/>
</dbReference>
<dbReference type="SMART" id="SM00248">
    <property type="entry name" value="ANK"/>
    <property type="match status" value="4"/>
</dbReference>
<reference evidence="4 5" key="1">
    <citation type="journal article" date="2024" name="bioRxiv">
        <title>A reference genome for Trichogramma kaykai: A tiny desert-dwelling parasitoid wasp with competing sex-ratio distorters.</title>
        <authorList>
            <person name="Culotta J."/>
            <person name="Lindsey A.R."/>
        </authorList>
    </citation>
    <scope>NUCLEOTIDE SEQUENCE [LARGE SCALE GENOMIC DNA]</scope>
    <source>
        <strain evidence="4 5">KSX58</strain>
    </source>
</reference>
<accession>A0ABD2XM38</accession>
<dbReference type="EMBL" id="JBJJXI010000019">
    <property type="protein sequence ID" value="KAL3406410.1"/>
    <property type="molecule type" value="Genomic_DNA"/>
</dbReference>